<sequence length="114" mass="13239">MPLAASVTSGPRRWPRFACSDLQVLTSTFLNCYQKSKNLRRIDKLQFYHKQQSRSPSANRIISRRIDIASDEIFQILNIVSISKNFKTKPPNVLRPVRFREIRRGWSNGVIPPI</sequence>
<evidence type="ECO:0000313" key="2">
    <source>
        <dbReference type="Proteomes" id="UP001054945"/>
    </source>
</evidence>
<dbReference type="EMBL" id="BPLR01010902">
    <property type="protein sequence ID" value="GIY42863.1"/>
    <property type="molecule type" value="Genomic_DNA"/>
</dbReference>
<reference evidence="1 2" key="1">
    <citation type="submission" date="2021-06" db="EMBL/GenBank/DDBJ databases">
        <title>Caerostris extrusa draft genome.</title>
        <authorList>
            <person name="Kono N."/>
            <person name="Arakawa K."/>
        </authorList>
    </citation>
    <scope>NUCLEOTIDE SEQUENCE [LARGE SCALE GENOMIC DNA]</scope>
</reference>
<proteinExistence type="predicted"/>
<accession>A0AAV4T861</accession>
<protein>
    <submittedName>
        <fullName evidence="1">Uncharacterized protein</fullName>
    </submittedName>
</protein>
<organism evidence="1 2">
    <name type="scientific">Caerostris extrusa</name>
    <name type="common">Bark spider</name>
    <name type="synonym">Caerostris bankana</name>
    <dbReference type="NCBI Taxonomy" id="172846"/>
    <lineage>
        <taxon>Eukaryota</taxon>
        <taxon>Metazoa</taxon>
        <taxon>Ecdysozoa</taxon>
        <taxon>Arthropoda</taxon>
        <taxon>Chelicerata</taxon>
        <taxon>Arachnida</taxon>
        <taxon>Araneae</taxon>
        <taxon>Araneomorphae</taxon>
        <taxon>Entelegynae</taxon>
        <taxon>Araneoidea</taxon>
        <taxon>Araneidae</taxon>
        <taxon>Caerostris</taxon>
    </lineage>
</organism>
<dbReference type="Proteomes" id="UP001054945">
    <property type="component" value="Unassembled WGS sequence"/>
</dbReference>
<comment type="caution">
    <text evidence="1">The sequence shown here is derived from an EMBL/GenBank/DDBJ whole genome shotgun (WGS) entry which is preliminary data.</text>
</comment>
<keyword evidence="2" id="KW-1185">Reference proteome</keyword>
<gene>
    <name evidence="1" type="ORF">CEXT_389171</name>
</gene>
<dbReference type="AlphaFoldDB" id="A0AAV4T861"/>
<name>A0AAV4T861_CAEEX</name>
<evidence type="ECO:0000313" key="1">
    <source>
        <dbReference type="EMBL" id="GIY42863.1"/>
    </source>
</evidence>